<feature type="region of interest" description="Disordered" evidence="1">
    <location>
        <begin position="333"/>
        <end position="370"/>
    </location>
</feature>
<gene>
    <name evidence="2" type="ORF">PLANPX_2668</name>
</gene>
<accession>A0A5K7XFE1</accession>
<evidence type="ECO:0000256" key="1">
    <source>
        <dbReference type="SAM" id="MobiDB-lite"/>
    </source>
</evidence>
<dbReference type="AlphaFoldDB" id="A0A5K7XFE1"/>
<dbReference type="Proteomes" id="UP000326837">
    <property type="component" value="Chromosome"/>
</dbReference>
<feature type="region of interest" description="Disordered" evidence="1">
    <location>
        <begin position="152"/>
        <end position="180"/>
    </location>
</feature>
<feature type="compositionally biased region" description="Polar residues" evidence="1">
    <location>
        <begin position="440"/>
        <end position="450"/>
    </location>
</feature>
<proteinExistence type="predicted"/>
<dbReference type="RefSeq" id="WP_152098914.1">
    <property type="nucleotide sequence ID" value="NZ_AP021861.1"/>
</dbReference>
<reference evidence="3" key="1">
    <citation type="submission" date="2019-10" db="EMBL/GenBank/DDBJ databases">
        <title>Lacipirellula parvula gen. nov., sp. nov., representing a lineage of planctomycetes widespread in freshwater anoxic habitats, and description of the family Lacipirellulaceae.</title>
        <authorList>
            <person name="Dedysh S.N."/>
            <person name="Kulichevskaya I.S."/>
            <person name="Beletsky A.V."/>
            <person name="Rakitin A.L."/>
            <person name="Mardanov A.V."/>
            <person name="Ivanova A.A."/>
            <person name="Saltykova V.X."/>
            <person name="Rijpstra W.I.C."/>
            <person name="Sinninghe Damste J.S."/>
            <person name="Ravin N.V."/>
        </authorList>
    </citation>
    <scope>NUCLEOTIDE SEQUENCE [LARGE SCALE GENOMIC DNA]</scope>
    <source>
        <strain evidence="3">PX69</strain>
    </source>
</reference>
<feature type="region of interest" description="Disordered" evidence="1">
    <location>
        <begin position="429"/>
        <end position="451"/>
    </location>
</feature>
<dbReference type="KEGG" id="lpav:PLANPX_2668"/>
<keyword evidence="3" id="KW-1185">Reference proteome</keyword>
<evidence type="ECO:0000313" key="3">
    <source>
        <dbReference type="Proteomes" id="UP000326837"/>
    </source>
</evidence>
<organism evidence="2 3">
    <name type="scientific">Lacipirellula parvula</name>
    <dbReference type="NCBI Taxonomy" id="2650471"/>
    <lineage>
        <taxon>Bacteria</taxon>
        <taxon>Pseudomonadati</taxon>
        <taxon>Planctomycetota</taxon>
        <taxon>Planctomycetia</taxon>
        <taxon>Pirellulales</taxon>
        <taxon>Lacipirellulaceae</taxon>
        <taxon>Lacipirellula</taxon>
    </lineage>
</organism>
<dbReference type="EMBL" id="AP021861">
    <property type="protein sequence ID" value="BBO33056.1"/>
    <property type="molecule type" value="Genomic_DNA"/>
</dbReference>
<protein>
    <submittedName>
        <fullName evidence="2">Uncharacterized protein</fullName>
    </submittedName>
</protein>
<name>A0A5K7XFE1_9BACT</name>
<sequence length="480" mass="50505">MWQRIERLMRSLRRATPDRDGASARPTRLEIETLEQRTVLSANFVGDEDVLERLATREPPRMDLFHDATDAPFALFAEGAPKLFVADRGVPRDAGDTPFLGDFAENGSAENYEEQRFSSTDRQDYKGPLGLRNGGAAIGGNIGGGIFEDLQTGAAGADEDPPPLMMRSPGSASDERDQRSVEDNFVASTFSSLQPPPIGALVERIANARHTALLPMVVTTGNDALEGDVKASDDASLLASSMTLANSTVESRLGAAERDSAFEGYSPLSSDETESDAYLQQLAEDQMRDASAADAGGLADAVDDDVFDSESRSNAAADKQVAAIEEALRSLAARRGDARPPSLASQSEYSWQPRTASKNGEAKGKPGIEDPGGMILLQTLAAADELLPGGDASQIVETAIEMEATIGVYQAFDVSVDAAPSAAIETIPAADPSQAHGGDAQQSSGATGRQASAGLGGIAVGAMILAANRQRNAKRRRPQA</sequence>
<feature type="compositionally biased region" description="Polar residues" evidence="1">
    <location>
        <begin position="343"/>
        <end position="358"/>
    </location>
</feature>
<evidence type="ECO:0000313" key="2">
    <source>
        <dbReference type="EMBL" id="BBO33056.1"/>
    </source>
</evidence>